<keyword evidence="9" id="KW-1185">Reference proteome</keyword>
<evidence type="ECO:0000256" key="4">
    <source>
        <dbReference type="ARBA" id="ARBA00022989"/>
    </source>
</evidence>
<feature type="transmembrane region" description="Helical" evidence="6">
    <location>
        <begin position="301"/>
        <end position="322"/>
    </location>
</feature>
<feature type="transmembrane region" description="Helical" evidence="6">
    <location>
        <begin position="334"/>
        <end position="354"/>
    </location>
</feature>
<comment type="subcellular location">
    <subcellularLocation>
        <location evidence="1">Cell membrane</location>
        <topology evidence="1">Multi-pass membrane protein</topology>
    </subcellularLocation>
</comment>
<feature type="transmembrane region" description="Helical" evidence="6">
    <location>
        <begin position="140"/>
        <end position="161"/>
    </location>
</feature>
<dbReference type="InterPro" id="IPR011701">
    <property type="entry name" value="MFS"/>
</dbReference>
<gene>
    <name evidence="8" type="ORF">EV210_12010</name>
</gene>
<reference evidence="8 9" key="1">
    <citation type="submission" date="2019-03" db="EMBL/GenBank/DDBJ databases">
        <title>Genomic Encyclopedia of Type Strains, Phase IV (KMG-IV): sequencing the most valuable type-strain genomes for metagenomic binning, comparative biology and taxonomic classification.</title>
        <authorList>
            <person name="Goeker M."/>
        </authorList>
    </citation>
    <scope>NUCLEOTIDE SEQUENCE [LARGE SCALE GENOMIC DNA]</scope>
    <source>
        <strain evidence="8 9">DSM 15969</strain>
    </source>
</reference>
<evidence type="ECO:0000313" key="8">
    <source>
        <dbReference type="EMBL" id="TCL32691.1"/>
    </source>
</evidence>
<evidence type="ECO:0000256" key="2">
    <source>
        <dbReference type="ARBA" id="ARBA00022448"/>
    </source>
</evidence>
<dbReference type="InterPro" id="IPR020846">
    <property type="entry name" value="MFS_dom"/>
</dbReference>
<sequence>MNTTTPQQPLWTKDFLLIFTANLLVFISFYCLLPTLPLFVTDYLGSDVSAVGYIFGFFALAAVIARPLAGFAVDTTGRKVVLFISLLLLAAAIAIYNIATTVLVLFIIRMFHGLCWGFATTAAGTVATDIVPAARRGEGIGYYGLSNTFAMAAGPALGLVIVSHTSFTVLFAGSSLLAAAALICVLAITFKETAAAHTQQPVEIRLTTLFETRVLIYAVITFFIAILYSSIISFVTLLGKELAIANPGSYFLAYASTLILSRPYAGKALDSSGPKTIMAIGFAALASSFLLLFFAAGYVGFILSGLCLGIGFGIVQPTTLALAINRVEPLRRGAANGTIFTAFDLGVGLGSILLGLLSDYAGLATMYLVCALLVIIPIALFYGQTAPSTPCTDNL</sequence>
<feature type="transmembrane region" description="Helical" evidence="6">
    <location>
        <begin position="360"/>
        <end position="382"/>
    </location>
</feature>
<comment type="caution">
    <text evidence="8">The sequence shown here is derived from an EMBL/GenBank/DDBJ whole genome shotgun (WGS) entry which is preliminary data.</text>
</comment>
<dbReference type="InterPro" id="IPR036259">
    <property type="entry name" value="MFS_trans_sf"/>
</dbReference>
<evidence type="ECO:0000256" key="6">
    <source>
        <dbReference type="SAM" id="Phobius"/>
    </source>
</evidence>
<dbReference type="Gene3D" id="1.20.1250.20">
    <property type="entry name" value="MFS general substrate transporter like domains"/>
    <property type="match status" value="1"/>
</dbReference>
<dbReference type="PANTHER" id="PTHR23531">
    <property type="entry name" value="QUINOLENE RESISTANCE PROTEIN NORA"/>
    <property type="match status" value="1"/>
</dbReference>
<feature type="transmembrane region" description="Helical" evidence="6">
    <location>
        <begin position="48"/>
        <end position="68"/>
    </location>
</feature>
<dbReference type="GO" id="GO:0022857">
    <property type="term" value="F:transmembrane transporter activity"/>
    <property type="evidence" value="ECO:0007669"/>
    <property type="project" value="InterPro"/>
</dbReference>
<feature type="transmembrane region" description="Helical" evidence="6">
    <location>
        <begin position="105"/>
        <end position="128"/>
    </location>
</feature>
<evidence type="ECO:0000256" key="3">
    <source>
        <dbReference type="ARBA" id="ARBA00022692"/>
    </source>
</evidence>
<dbReference type="SUPFAM" id="SSF103473">
    <property type="entry name" value="MFS general substrate transporter"/>
    <property type="match status" value="1"/>
</dbReference>
<dbReference type="OrthoDB" id="9814001at2"/>
<dbReference type="GO" id="GO:0005886">
    <property type="term" value="C:plasma membrane"/>
    <property type="evidence" value="ECO:0007669"/>
    <property type="project" value="UniProtKB-SubCell"/>
</dbReference>
<evidence type="ECO:0000256" key="5">
    <source>
        <dbReference type="ARBA" id="ARBA00023136"/>
    </source>
</evidence>
<organism evidence="8 9">
    <name type="scientific">Anaerospora hongkongensis</name>
    <dbReference type="NCBI Taxonomy" id="244830"/>
    <lineage>
        <taxon>Bacteria</taxon>
        <taxon>Bacillati</taxon>
        <taxon>Bacillota</taxon>
        <taxon>Negativicutes</taxon>
        <taxon>Selenomonadales</taxon>
        <taxon>Sporomusaceae</taxon>
        <taxon>Anaerospora</taxon>
    </lineage>
</organism>
<dbReference type="Pfam" id="PF07690">
    <property type="entry name" value="MFS_1"/>
    <property type="match status" value="1"/>
</dbReference>
<feature type="transmembrane region" description="Helical" evidence="6">
    <location>
        <begin position="15"/>
        <end position="36"/>
    </location>
</feature>
<dbReference type="PANTHER" id="PTHR23531:SF2">
    <property type="entry name" value="PERMEASE"/>
    <property type="match status" value="1"/>
</dbReference>
<accession>A0A4V2Q7N9</accession>
<feature type="transmembrane region" description="Helical" evidence="6">
    <location>
        <begin position="277"/>
        <end position="295"/>
    </location>
</feature>
<dbReference type="CDD" id="cd17489">
    <property type="entry name" value="MFS_YfcJ_like"/>
    <property type="match status" value="1"/>
</dbReference>
<name>A0A4V2Q7N9_9FIRM</name>
<protein>
    <submittedName>
        <fullName evidence="8">Putative MFS family arabinose efflux permease</fullName>
    </submittedName>
</protein>
<dbReference type="EMBL" id="SLUI01000020">
    <property type="protein sequence ID" value="TCL32691.1"/>
    <property type="molecule type" value="Genomic_DNA"/>
</dbReference>
<dbReference type="PRINTS" id="PR01035">
    <property type="entry name" value="TCRTETA"/>
</dbReference>
<feature type="domain" description="Major facilitator superfamily (MFS) profile" evidence="7">
    <location>
        <begin position="14"/>
        <end position="389"/>
    </location>
</feature>
<feature type="transmembrane region" description="Helical" evidence="6">
    <location>
        <begin position="80"/>
        <end position="99"/>
    </location>
</feature>
<feature type="transmembrane region" description="Helical" evidence="6">
    <location>
        <begin position="244"/>
        <end position="265"/>
    </location>
</feature>
<keyword evidence="2" id="KW-0813">Transport</keyword>
<dbReference type="InterPro" id="IPR052714">
    <property type="entry name" value="MFS_Exporter"/>
</dbReference>
<dbReference type="PROSITE" id="PS50850">
    <property type="entry name" value="MFS"/>
    <property type="match status" value="1"/>
</dbReference>
<proteinExistence type="predicted"/>
<evidence type="ECO:0000256" key="1">
    <source>
        <dbReference type="ARBA" id="ARBA00004651"/>
    </source>
</evidence>
<feature type="transmembrane region" description="Helical" evidence="6">
    <location>
        <begin position="167"/>
        <end position="190"/>
    </location>
</feature>
<dbReference type="AlphaFoldDB" id="A0A4V2Q7N9"/>
<evidence type="ECO:0000259" key="7">
    <source>
        <dbReference type="PROSITE" id="PS50850"/>
    </source>
</evidence>
<keyword evidence="3 6" id="KW-0812">Transmembrane</keyword>
<dbReference type="Proteomes" id="UP000295063">
    <property type="component" value="Unassembled WGS sequence"/>
</dbReference>
<dbReference type="RefSeq" id="WP_132083279.1">
    <property type="nucleotide sequence ID" value="NZ_SLUI01000020.1"/>
</dbReference>
<keyword evidence="4 6" id="KW-1133">Transmembrane helix</keyword>
<keyword evidence="5 6" id="KW-0472">Membrane</keyword>
<dbReference type="InterPro" id="IPR001958">
    <property type="entry name" value="Tet-R_TetA/multi-R_MdtG-like"/>
</dbReference>
<evidence type="ECO:0000313" key="9">
    <source>
        <dbReference type="Proteomes" id="UP000295063"/>
    </source>
</evidence>
<feature type="transmembrane region" description="Helical" evidence="6">
    <location>
        <begin position="214"/>
        <end position="238"/>
    </location>
</feature>